<comment type="caution">
    <text evidence="1">The sequence shown here is derived from an EMBL/GenBank/DDBJ whole genome shotgun (WGS) entry which is preliminary data.</text>
</comment>
<reference evidence="1 2" key="1">
    <citation type="journal article" date="2021" name="Plant Biotechnol. J.">
        <title>Multi-omics assisted identification of the key and species-specific regulatory components of drought-tolerant mechanisms in Gossypium stocksii.</title>
        <authorList>
            <person name="Yu D."/>
            <person name="Ke L."/>
            <person name="Zhang D."/>
            <person name="Wu Y."/>
            <person name="Sun Y."/>
            <person name="Mei J."/>
            <person name="Sun J."/>
            <person name="Sun Y."/>
        </authorList>
    </citation>
    <scope>NUCLEOTIDE SEQUENCE [LARGE SCALE GENOMIC DNA]</scope>
    <source>
        <strain evidence="2">cv. E1</strain>
        <tissue evidence="1">Leaf</tissue>
    </source>
</reference>
<evidence type="ECO:0000313" key="1">
    <source>
        <dbReference type="EMBL" id="KAH1055700.1"/>
    </source>
</evidence>
<protein>
    <submittedName>
        <fullName evidence="1">Uncharacterized protein</fullName>
    </submittedName>
</protein>
<organism evidence="1 2">
    <name type="scientific">Gossypium stocksii</name>
    <dbReference type="NCBI Taxonomy" id="47602"/>
    <lineage>
        <taxon>Eukaryota</taxon>
        <taxon>Viridiplantae</taxon>
        <taxon>Streptophyta</taxon>
        <taxon>Embryophyta</taxon>
        <taxon>Tracheophyta</taxon>
        <taxon>Spermatophyta</taxon>
        <taxon>Magnoliopsida</taxon>
        <taxon>eudicotyledons</taxon>
        <taxon>Gunneridae</taxon>
        <taxon>Pentapetalae</taxon>
        <taxon>rosids</taxon>
        <taxon>malvids</taxon>
        <taxon>Malvales</taxon>
        <taxon>Malvaceae</taxon>
        <taxon>Malvoideae</taxon>
        <taxon>Gossypium</taxon>
    </lineage>
</organism>
<dbReference type="EMBL" id="JAIQCV010000010">
    <property type="protein sequence ID" value="KAH1055700.1"/>
    <property type="molecule type" value="Genomic_DNA"/>
</dbReference>
<gene>
    <name evidence="1" type="ORF">J1N35_033765</name>
</gene>
<dbReference type="Proteomes" id="UP000828251">
    <property type="component" value="Unassembled WGS sequence"/>
</dbReference>
<name>A0A9D3URA1_9ROSI</name>
<evidence type="ECO:0000313" key="2">
    <source>
        <dbReference type="Proteomes" id="UP000828251"/>
    </source>
</evidence>
<keyword evidence="2" id="KW-1185">Reference proteome</keyword>
<sequence>MRDFADCGLFFDSQYNPFSNNEEYFGESMVSCSRSSSSRFGGEKILFVMQRWLLAWKLLTWGGIYRCELNPEELWL</sequence>
<proteinExistence type="predicted"/>
<accession>A0A9D3URA1</accession>
<dbReference type="AlphaFoldDB" id="A0A9D3URA1"/>